<keyword evidence="7 10" id="KW-0175">Coiled coil</keyword>
<evidence type="ECO:0000256" key="1">
    <source>
        <dbReference type="ARBA" id="ARBA00004186"/>
    </source>
</evidence>
<dbReference type="GO" id="GO:0005829">
    <property type="term" value="C:cytosol"/>
    <property type="evidence" value="ECO:0007669"/>
    <property type="project" value="TreeGrafter"/>
</dbReference>
<keyword evidence="4" id="KW-0132">Cell division</keyword>
<proteinExistence type="inferred from homology"/>
<accession>M2LZF8</accession>
<dbReference type="RefSeq" id="XP_007672568.1">
    <property type="nucleotide sequence ID" value="XM_007674378.1"/>
</dbReference>
<dbReference type="EMBL" id="KB445551">
    <property type="protein sequence ID" value="EMD00068.1"/>
    <property type="molecule type" value="Genomic_DNA"/>
</dbReference>
<gene>
    <name evidence="12" type="ORF">BAUCODRAFT_64122</name>
</gene>
<dbReference type="GO" id="GO:0051301">
    <property type="term" value="P:cell division"/>
    <property type="evidence" value="ECO:0007669"/>
    <property type="project" value="UniProtKB-KW"/>
</dbReference>
<comment type="subcellular location">
    <subcellularLocation>
        <location evidence="1">Cytoplasm</location>
        <location evidence="1">Cytoskeleton</location>
        <location evidence="1">Spindle</location>
    </subcellularLocation>
</comment>
<reference evidence="12 13" key="1">
    <citation type="journal article" date="2012" name="PLoS Pathog.">
        <title>Diverse lifestyles and strategies of plant pathogenesis encoded in the genomes of eighteen Dothideomycetes fungi.</title>
        <authorList>
            <person name="Ohm R.A."/>
            <person name="Feau N."/>
            <person name="Henrissat B."/>
            <person name="Schoch C.L."/>
            <person name="Horwitz B.A."/>
            <person name="Barry K.W."/>
            <person name="Condon B.J."/>
            <person name="Copeland A.C."/>
            <person name="Dhillon B."/>
            <person name="Glaser F."/>
            <person name="Hesse C.N."/>
            <person name="Kosti I."/>
            <person name="LaButti K."/>
            <person name="Lindquist E.A."/>
            <person name="Lucas S."/>
            <person name="Salamov A.A."/>
            <person name="Bradshaw R.E."/>
            <person name="Ciuffetti L."/>
            <person name="Hamelin R.C."/>
            <person name="Kema G.H.J."/>
            <person name="Lawrence C."/>
            <person name="Scott J.A."/>
            <person name="Spatafora J.W."/>
            <person name="Turgeon B.G."/>
            <person name="de Wit P.J.G.M."/>
            <person name="Zhong S."/>
            <person name="Goodwin S.B."/>
            <person name="Grigoriev I.V."/>
        </authorList>
    </citation>
    <scope>NUCLEOTIDE SEQUENCE [LARGE SCALE GENOMIC DNA]</scope>
    <source>
        <strain evidence="12 13">UAMH 10762</strain>
    </source>
</reference>
<keyword evidence="5" id="KW-0493">Microtubule</keyword>
<dbReference type="PANTHER" id="PTHR31570:SF1">
    <property type="entry name" value="HAUS AUGMIN-LIKE COMPLEX SUBUNIT 1"/>
    <property type="match status" value="1"/>
</dbReference>
<dbReference type="OrthoDB" id="5372507at2759"/>
<dbReference type="GO" id="GO:0005874">
    <property type="term" value="C:microtubule"/>
    <property type="evidence" value="ECO:0007669"/>
    <property type="project" value="UniProtKB-KW"/>
</dbReference>
<sequence length="283" mass="31732">MESPTDWTATAPFSPSKAKAQQAQARDWASVDSWLVKVYGRRVPSVERNEETLQVLLSLATRNETADDQHAAIDLVEKAALRSLKRQDDLGDRVIETAMCSFGLAGHDGVQALAETATLLGATNTLDMAAKLCDLSTLHFDLEQQVERAGAQRDTLTKECNRAMLALQELQSNQFQHPVIVHEQIAEWSRSARQLKAKLVEYDERLSALHANIAGESLCVELMKQNFDLEELRQRLNMINTDISPFQHLPSDGTLARKELSGLKNELQTLLLRRNDLFEQLVD</sequence>
<keyword evidence="3" id="KW-0963">Cytoplasm</keyword>
<dbReference type="InterPro" id="IPR026243">
    <property type="entry name" value="HAUS1"/>
</dbReference>
<dbReference type="Pfam" id="PF25762">
    <property type="entry name" value="HAUS1"/>
    <property type="match status" value="1"/>
</dbReference>
<protein>
    <submittedName>
        <fullName evidence="12">Uncharacterized protein</fullName>
    </submittedName>
</protein>
<feature type="compositionally biased region" description="Polar residues" evidence="11">
    <location>
        <begin position="1"/>
        <end position="13"/>
    </location>
</feature>
<evidence type="ECO:0000313" key="13">
    <source>
        <dbReference type="Proteomes" id="UP000011761"/>
    </source>
</evidence>
<feature type="coiled-coil region" evidence="10">
    <location>
        <begin position="153"/>
        <end position="212"/>
    </location>
</feature>
<evidence type="ECO:0000256" key="8">
    <source>
        <dbReference type="ARBA" id="ARBA00023212"/>
    </source>
</evidence>
<evidence type="ECO:0000313" key="12">
    <source>
        <dbReference type="EMBL" id="EMD00068.1"/>
    </source>
</evidence>
<feature type="region of interest" description="Disordered" evidence="11">
    <location>
        <begin position="1"/>
        <end position="21"/>
    </location>
</feature>
<evidence type="ECO:0000256" key="4">
    <source>
        <dbReference type="ARBA" id="ARBA00022618"/>
    </source>
</evidence>
<dbReference type="PANTHER" id="PTHR31570">
    <property type="entry name" value="HAUS AUGMIN-LIKE COMPLEX SUBUNIT 1"/>
    <property type="match status" value="1"/>
</dbReference>
<keyword evidence="9" id="KW-0131">Cell cycle</keyword>
<name>M2LZF8_BAUPA</name>
<dbReference type="GO" id="GO:0005819">
    <property type="term" value="C:spindle"/>
    <property type="evidence" value="ECO:0007669"/>
    <property type="project" value="UniProtKB-SubCell"/>
</dbReference>
<keyword evidence="8" id="KW-0206">Cytoskeleton</keyword>
<evidence type="ECO:0000256" key="7">
    <source>
        <dbReference type="ARBA" id="ARBA00023054"/>
    </source>
</evidence>
<dbReference type="KEGG" id="bcom:BAUCODRAFT_64122"/>
<evidence type="ECO:0000256" key="2">
    <source>
        <dbReference type="ARBA" id="ARBA00005479"/>
    </source>
</evidence>
<evidence type="ECO:0000256" key="9">
    <source>
        <dbReference type="ARBA" id="ARBA00023306"/>
    </source>
</evidence>
<evidence type="ECO:0000256" key="11">
    <source>
        <dbReference type="SAM" id="MobiDB-lite"/>
    </source>
</evidence>
<dbReference type="eggNOG" id="ENOG502S1U0">
    <property type="taxonomic scope" value="Eukaryota"/>
</dbReference>
<dbReference type="GO" id="GO:0051225">
    <property type="term" value="P:spindle assembly"/>
    <property type="evidence" value="ECO:0007669"/>
    <property type="project" value="InterPro"/>
</dbReference>
<dbReference type="AlphaFoldDB" id="M2LZF8"/>
<evidence type="ECO:0000256" key="3">
    <source>
        <dbReference type="ARBA" id="ARBA00022490"/>
    </source>
</evidence>
<dbReference type="OMA" id="QAKDWAY"/>
<comment type="similarity">
    <text evidence="2">Belongs to the HAUS1 family.</text>
</comment>
<evidence type="ECO:0000256" key="5">
    <source>
        <dbReference type="ARBA" id="ARBA00022701"/>
    </source>
</evidence>
<keyword evidence="6" id="KW-0498">Mitosis</keyword>
<dbReference type="GO" id="GO:0070652">
    <property type="term" value="C:HAUS complex"/>
    <property type="evidence" value="ECO:0007669"/>
    <property type="project" value="InterPro"/>
</dbReference>
<evidence type="ECO:0000256" key="6">
    <source>
        <dbReference type="ARBA" id="ARBA00022776"/>
    </source>
</evidence>
<organism evidence="12 13">
    <name type="scientific">Baudoinia panamericana (strain UAMH 10762)</name>
    <name type="common">Angels' share fungus</name>
    <name type="synonym">Baudoinia compniacensis (strain UAMH 10762)</name>
    <dbReference type="NCBI Taxonomy" id="717646"/>
    <lineage>
        <taxon>Eukaryota</taxon>
        <taxon>Fungi</taxon>
        <taxon>Dikarya</taxon>
        <taxon>Ascomycota</taxon>
        <taxon>Pezizomycotina</taxon>
        <taxon>Dothideomycetes</taxon>
        <taxon>Dothideomycetidae</taxon>
        <taxon>Mycosphaerellales</taxon>
        <taxon>Teratosphaeriaceae</taxon>
        <taxon>Baudoinia</taxon>
    </lineage>
</organism>
<keyword evidence="13" id="KW-1185">Reference proteome</keyword>
<dbReference type="GeneID" id="19116134"/>
<dbReference type="Proteomes" id="UP000011761">
    <property type="component" value="Unassembled WGS sequence"/>
</dbReference>
<evidence type="ECO:0000256" key="10">
    <source>
        <dbReference type="SAM" id="Coils"/>
    </source>
</evidence>
<dbReference type="HOGENOM" id="CLU_068908_0_0_1"/>